<dbReference type="SMART" id="SM00248">
    <property type="entry name" value="ANK"/>
    <property type="match status" value="3"/>
</dbReference>
<keyword evidence="1" id="KW-0677">Repeat</keyword>
<feature type="repeat" description="ANK" evidence="5">
    <location>
        <begin position="402"/>
        <end position="434"/>
    </location>
</feature>
<dbReference type="GO" id="GO:0004842">
    <property type="term" value="F:ubiquitin-protein transferase activity"/>
    <property type="evidence" value="ECO:0007669"/>
    <property type="project" value="TreeGrafter"/>
</dbReference>
<dbReference type="Gene3D" id="3.40.50.10190">
    <property type="entry name" value="BRCT domain"/>
    <property type="match status" value="1"/>
</dbReference>
<keyword evidence="3" id="KW-0862">Zinc</keyword>
<evidence type="ECO:0000256" key="7">
    <source>
        <dbReference type="SAM" id="MobiDB-lite"/>
    </source>
</evidence>
<feature type="compositionally biased region" description="Low complexity" evidence="7">
    <location>
        <begin position="177"/>
        <end position="189"/>
    </location>
</feature>
<dbReference type="PROSITE" id="PS50088">
    <property type="entry name" value="ANK_REPEAT"/>
    <property type="match status" value="3"/>
</dbReference>
<dbReference type="PANTHER" id="PTHR24171:SF8">
    <property type="entry name" value="BRCA1-ASSOCIATED RING DOMAIN PROTEIN 1"/>
    <property type="match status" value="1"/>
</dbReference>
<dbReference type="GO" id="GO:0008270">
    <property type="term" value="F:zinc ion binding"/>
    <property type="evidence" value="ECO:0007669"/>
    <property type="project" value="UniProtKB-KW"/>
</dbReference>
<organism evidence="9 10">
    <name type="scientific">Fasciolopsis buskii</name>
    <dbReference type="NCBI Taxonomy" id="27845"/>
    <lineage>
        <taxon>Eukaryota</taxon>
        <taxon>Metazoa</taxon>
        <taxon>Spiralia</taxon>
        <taxon>Lophotrochozoa</taxon>
        <taxon>Platyhelminthes</taxon>
        <taxon>Trematoda</taxon>
        <taxon>Digenea</taxon>
        <taxon>Plagiorchiida</taxon>
        <taxon>Echinostomata</taxon>
        <taxon>Echinostomatoidea</taxon>
        <taxon>Fasciolidae</taxon>
        <taxon>Fasciolopsis</taxon>
    </lineage>
</organism>
<protein>
    <submittedName>
        <fullName evidence="9">BRCA1-associated RING domain protein 1</fullName>
    </submittedName>
</protein>
<dbReference type="InterPro" id="IPR001841">
    <property type="entry name" value="Znf_RING"/>
</dbReference>
<dbReference type="PROSITE" id="PS50089">
    <property type="entry name" value="ZF_RING_2"/>
    <property type="match status" value="1"/>
</dbReference>
<evidence type="ECO:0000259" key="8">
    <source>
        <dbReference type="PROSITE" id="PS50089"/>
    </source>
</evidence>
<evidence type="ECO:0000256" key="4">
    <source>
        <dbReference type="ARBA" id="ARBA00023043"/>
    </source>
</evidence>
<keyword evidence="2 6" id="KW-0479">Metal-binding</keyword>
<dbReference type="AlphaFoldDB" id="A0A8E0VG09"/>
<dbReference type="GO" id="GO:0070531">
    <property type="term" value="C:BRCA1-A complex"/>
    <property type="evidence" value="ECO:0007669"/>
    <property type="project" value="TreeGrafter"/>
</dbReference>
<dbReference type="Gene3D" id="1.25.40.20">
    <property type="entry name" value="Ankyrin repeat-containing domain"/>
    <property type="match status" value="1"/>
</dbReference>
<reference evidence="9" key="1">
    <citation type="submission" date="2019-05" db="EMBL/GenBank/DDBJ databases">
        <title>Annotation for the trematode Fasciolopsis buski.</title>
        <authorList>
            <person name="Choi Y.-J."/>
        </authorList>
    </citation>
    <scope>NUCLEOTIDE SEQUENCE</scope>
    <source>
        <strain evidence="9">HT</strain>
        <tissue evidence="9">Whole worm</tissue>
    </source>
</reference>
<evidence type="ECO:0000313" key="10">
    <source>
        <dbReference type="Proteomes" id="UP000728185"/>
    </source>
</evidence>
<dbReference type="EMBL" id="LUCM01010097">
    <property type="protein sequence ID" value="KAA0185931.1"/>
    <property type="molecule type" value="Genomic_DNA"/>
</dbReference>
<dbReference type="InterPro" id="IPR002110">
    <property type="entry name" value="Ankyrin_rpt"/>
</dbReference>
<gene>
    <name evidence="9" type="ORF">FBUS_03853</name>
</gene>
<dbReference type="PROSITE" id="PS50297">
    <property type="entry name" value="ANK_REP_REGION"/>
    <property type="match status" value="3"/>
</dbReference>
<feature type="compositionally biased region" description="Polar residues" evidence="7">
    <location>
        <begin position="190"/>
        <end position="200"/>
    </location>
</feature>
<dbReference type="Proteomes" id="UP000728185">
    <property type="component" value="Unassembled WGS sequence"/>
</dbReference>
<keyword evidence="2 6" id="KW-0863">Zinc-finger</keyword>
<feature type="domain" description="RING-type" evidence="8">
    <location>
        <begin position="20"/>
        <end position="61"/>
    </location>
</feature>
<dbReference type="SUPFAM" id="SSF57850">
    <property type="entry name" value="RING/U-box"/>
    <property type="match status" value="1"/>
</dbReference>
<dbReference type="PRINTS" id="PR01415">
    <property type="entry name" value="ANKYRIN"/>
</dbReference>
<name>A0A8E0VG09_9TREM</name>
<evidence type="ECO:0000256" key="3">
    <source>
        <dbReference type="ARBA" id="ARBA00022833"/>
    </source>
</evidence>
<dbReference type="InterPro" id="IPR036420">
    <property type="entry name" value="BRCT_dom_sf"/>
</dbReference>
<evidence type="ECO:0000256" key="5">
    <source>
        <dbReference type="PROSITE-ProRule" id="PRU00023"/>
    </source>
</evidence>
<keyword evidence="10" id="KW-1185">Reference proteome</keyword>
<dbReference type="GO" id="GO:0031436">
    <property type="term" value="C:BRCA1-BARD1 complex"/>
    <property type="evidence" value="ECO:0007669"/>
    <property type="project" value="TreeGrafter"/>
</dbReference>
<evidence type="ECO:0000313" key="9">
    <source>
        <dbReference type="EMBL" id="KAA0185931.1"/>
    </source>
</evidence>
<dbReference type="PANTHER" id="PTHR24171">
    <property type="entry name" value="ANKYRIN REPEAT DOMAIN-CONTAINING PROTEIN 39-RELATED"/>
    <property type="match status" value="1"/>
</dbReference>
<dbReference type="Pfam" id="PF12796">
    <property type="entry name" value="Ank_2"/>
    <property type="match status" value="1"/>
</dbReference>
<dbReference type="SUPFAM" id="SSF48403">
    <property type="entry name" value="Ankyrin repeat"/>
    <property type="match status" value="1"/>
</dbReference>
<evidence type="ECO:0000256" key="1">
    <source>
        <dbReference type="ARBA" id="ARBA00022737"/>
    </source>
</evidence>
<dbReference type="GO" id="GO:0085020">
    <property type="term" value="P:protein K6-linked ubiquitination"/>
    <property type="evidence" value="ECO:0007669"/>
    <property type="project" value="TreeGrafter"/>
</dbReference>
<evidence type="ECO:0000256" key="6">
    <source>
        <dbReference type="PROSITE-ProRule" id="PRU00175"/>
    </source>
</evidence>
<dbReference type="Gene3D" id="3.30.40.10">
    <property type="entry name" value="Zinc/RING finger domain, C3HC4 (zinc finger)"/>
    <property type="match status" value="1"/>
</dbReference>
<feature type="repeat" description="ANK" evidence="5">
    <location>
        <begin position="435"/>
        <end position="467"/>
    </location>
</feature>
<sequence length="718" mass="78099">MVELPNTSNAVQKLLELLRCDHCNSPLHEPFTTGVCDHLLCPRCRLGGTASRRNESCPVCHVPVRPKDCQLHRQVAQLVLVARRLRKLTLPSSLEVTNEVGDQNGSGSNTVEFKKPAATMIEHCPSDPRVMLRRAYPPGSSNTNLSDSDSIKTRVTLKRGTPKNHDLAAQPGCLIDTSRTQSLSPSRSSVDTANSVSVSQKPRLEQSKPSLVSSGSVCRLSAYRGRTKRFASADVQSMKKHGDTKCTLDVPLLKSSASSDEPLKNDSGINSDRLESVLKPATSVHSTRRSLKRGVFVDMTPSMNVPVIAPVASPENSCLSDISRISPNLVEKDRVSSVILNRLTDQTPPKPTPRAHVRSSSVRMRFSKTKSSLEEVPTSLRGRSSSSTRIIQLLNKLRPNSKGESALHRAAIRGNFDQLMECLESGVSPDVRDHAGWTPLHEAVLHGHRDIADFLIKSGATVDIPGGPDLDTPLHDAIQNAQFPCCQLLLEHGADPLLPNGAGLTPLQLVELGLSKLNDSKSRVKFTPKNSKMNSQGAIHDALVNIQKILVSSVAKRCPPILDNTVKLNESTLTTQDITPKHSLINEAVNLSLSTSFKERRRLRPVLLATGLSRPQQLTFNRVAAMMRAQVVNTISPDVTHVITGATVEVSSDVSALSKKSFKRNSSNSAKTENKHPKEASCPRTLKFLNAVLQVHAAVPSTFITLILCKCCQKTHGA</sequence>
<keyword evidence="4 5" id="KW-0040">ANK repeat</keyword>
<dbReference type="InterPro" id="IPR013083">
    <property type="entry name" value="Znf_RING/FYVE/PHD"/>
</dbReference>
<accession>A0A8E0VG09</accession>
<evidence type="ECO:0000256" key="2">
    <source>
        <dbReference type="ARBA" id="ARBA00022771"/>
    </source>
</evidence>
<proteinExistence type="predicted"/>
<comment type="caution">
    <text evidence="9">The sequence shown here is derived from an EMBL/GenBank/DDBJ whole genome shotgun (WGS) entry which is preliminary data.</text>
</comment>
<feature type="region of interest" description="Disordered" evidence="7">
    <location>
        <begin position="157"/>
        <end position="211"/>
    </location>
</feature>
<dbReference type="OrthoDB" id="2384350at2759"/>
<dbReference type="InterPro" id="IPR036770">
    <property type="entry name" value="Ankyrin_rpt-contain_sf"/>
</dbReference>
<feature type="repeat" description="ANK" evidence="5">
    <location>
        <begin position="469"/>
        <end position="501"/>
    </location>
</feature>